<dbReference type="STRING" id="156892.BM477_00320"/>
<accession>A0A1Q5PS96</accession>
<dbReference type="RefSeq" id="WP_075360699.1">
    <property type="nucleotide sequence ID" value="NZ_MPDM01000001.1"/>
</dbReference>
<protein>
    <recommendedName>
        <fullName evidence="4">Small integral membrane protein</fullName>
    </recommendedName>
</protein>
<reference evidence="3" key="1">
    <citation type="submission" date="2016-11" db="EMBL/GenBank/DDBJ databases">
        <title>Actinomyces gypaetusis sp. nov. isolated from Gypaetus barbatus in Qinghai Tibet Plateau China.</title>
        <authorList>
            <person name="Meng X."/>
        </authorList>
    </citation>
    <scope>NUCLEOTIDE SEQUENCE [LARGE SCALE GENOMIC DNA]</scope>
    <source>
        <strain evidence="3">DSM 15383</strain>
    </source>
</reference>
<organism evidence="2 3">
    <name type="scientific">Boudabousia marimammalium</name>
    <dbReference type="NCBI Taxonomy" id="156892"/>
    <lineage>
        <taxon>Bacteria</taxon>
        <taxon>Bacillati</taxon>
        <taxon>Actinomycetota</taxon>
        <taxon>Actinomycetes</taxon>
        <taxon>Actinomycetales</taxon>
        <taxon>Actinomycetaceae</taxon>
        <taxon>Boudabousia</taxon>
    </lineage>
</organism>
<dbReference type="Proteomes" id="UP000186465">
    <property type="component" value="Unassembled WGS sequence"/>
</dbReference>
<evidence type="ECO:0000256" key="1">
    <source>
        <dbReference type="SAM" id="Phobius"/>
    </source>
</evidence>
<evidence type="ECO:0000313" key="3">
    <source>
        <dbReference type="Proteomes" id="UP000186465"/>
    </source>
</evidence>
<name>A0A1Q5PS96_9ACTO</name>
<keyword evidence="1" id="KW-0812">Transmembrane</keyword>
<gene>
    <name evidence="2" type="ORF">BM477_00320</name>
</gene>
<dbReference type="OrthoDB" id="3773715at2"/>
<evidence type="ECO:0000313" key="2">
    <source>
        <dbReference type="EMBL" id="OKL50458.1"/>
    </source>
</evidence>
<feature type="transmembrane region" description="Helical" evidence="1">
    <location>
        <begin position="34"/>
        <end position="52"/>
    </location>
</feature>
<comment type="caution">
    <text evidence="2">The sequence shown here is derived from an EMBL/GenBank/DDBJ whole genome shotgun (WGS) entry which is preliminary data.</text>
</comment>
<keyword evidence="3" id="KW-1185">Reference proteome</keyword>
<keyword evidence="1" id="KW-0472">Membrane</keyword>
<dbReference type="InterPro" id="IPR056918">
    <property type="entry name" value="8xMP"/>
</dbReference>
<sequence>MSDSELPDSRVIEIYKIAVEMADRISSRRATTNAFFLTLNTTLVAVIGLNKTPALDPVMAISVCIAGVLVSVCWWFLLRNYRRLNEAKFKVINKIENEHLPVKPFTDEWDQLGQNDPPEDKRSKVLVGLQQLGTVERGIPAVFGGLYLILLTAVICQ</sequence>
<proteinExistence type="predicted"/>
<feature type="transmembrane region" description="Helical" evidence="1">
    <location>
        <begin position="58"/>
        <end position="78"/>
    </location>
</feature>
<evidence type="ECO:0008006" key="4">
    <source>
        <dbReference type="Google" id="ProtNLM"/>
    </source>
</evidence>
<dbReference type="AlphaFoldDB" id="A0A1Q5PS96"/>
<dbReference type="Pfam" id="PF24838">
    <property type="entry name" value="8xMP"/>
    <property type="match status" value="1"/>
</dbReference>
<dbReference type="EMBL" id="MPDM01000001">
    <property type="protein sequence ID" value="OKL50458.1"/>
    <property type="molecule type" value="Genomic_DNA"/>
</dbReference>
<keyword evidence="1" id="KW-1133">Transmembrane helix</keyword>